<feature type="region of interest" description="Disordered" evidence="1">
    <location>
        <begin position="1"/>
        <end position="100"/>
    </location>
</feature>
<feature type="compositionally biased region" description="Basic and acidic residues" evidence="1">
    <location>
        <begin position="31"/>
        <end position="46"/>
    </location>
</feature>
<evidence type="ECO:0000313" key="3">
    <source>
        <dbReference type="Proteomes" id="UP000886520"/>
    </source>
</evidence>
<evidence type="ECO:0000313" key="2">
    <source>
        <dbReference type="EMBL" id="KAI5060923.1"/>
    </source>
</evidence>
<dbReference type="OrthoDB" id="1906229at2759"/>
<dbReference type="Proteomes" id="UP000886520">
    <property type="component" value="Chromosome 23"/>
</dbReference>
<dbReference type="AlphaFoldDB" id="A0A9D4Z3D3"/>
<sequence length="173" mass="18900">MDPLAASSSSSSENSDAKSDVDEDSAAAPKQLEEKKKGALDFEAIRKHGYSGGPSVLYVPPPKPDTLQEGQDWSWSCGNGKGDNAEEKEAITERDGTRHNANDGAVQAAAQAVAEFNYAKKQKREKAAEARALSFSQKEKRKRDFGQASRGKNYVEEEKRILRDQGVYSGFDV</sequence>
<feature type="region of interest" description="Disordered" evidence="1">
    <location>
        <begin position="129"/>
        <end position="156"/>
    </location>
</feature>
<feature type="compositionally biased region" description="Polar residues" evidence="1">
    <location>
        <begin position="68"/>
        <end position="77"/>
    </location>
</feature>
<feature type="compositionally biased region" description="Basic and acidic residues" evidence="1">
    <location>
        <begin position="83"/>
        <end position="100"/>
    </location>
</feature>
<dbReference type="PANTHER" id="PTHR31833:SF2">
    <property type="entry name" value="UPF0690 PROTEIN C1ORF52"/>
    <property type="match status" value="1"/>
</dbReference>
<protein>
    <submittedName>
        <fullName evidence="2">Uncharacterized protein</fullName>
    </submittedName>
</protein>
<feature type="compositionally biased region" description="Low complexity" evidence="1">
    <location>
        <begin position="1"/>
        <end position="14"/>
    </location>
</feature>
<accession>A0A9D4Z3D3</accession>
<proteinExistence type="predicted"/>
<keyword evidence="3" id="KW-1185">Reference proteome</keyword>
<reference evidence="2" key="1">
    <citation type="submission" date="2021-01" db="EMBL/GenBank/DDBJ databases">
        <title>Adiantum capillus-veneris genome.</title>
        <authorList>
            <person name="Fang Y."/>
            <person name="Liao Q."/>
        </authorList>
    </citation>
    <scope>NUCLEOTIDE SEQUENCE</scope>
    <source>
        <strain evidence="2">H3</strain>
        <tissue evidence="2">Leaf</tissue>
    </source>
</reference>
<dbReference type="EMBL" id="JABFUD020000023">
    <property type="protein sequence ID" value="KAI5060923.1"/>
    <property type="molecule type" value="Genomic_DNA"/>
</dbReference>
<dbReference type="PANTHER" id="PTHR31833">
    <property type="entry name" value="UPF0690 PROTEIN C1ORF52"/>
    <property type="match status" value="1"/>
</dbReference>
<gene>
    <name evidence="2" type="ORF">GOP47_0023428</name>
</gene>
<comment type="caution">
    <text evidence="2">The sequence shown here is derived from an EMBL/GenBank/DDBJ whole genome shotgun (WGS) entry which is preliminary data.</text>
</comment>
<name>A0A9D4Z3D3_ADICA</name>
<organism evidence="2 3">
    <name type="scientific">Adiantum capillus-veneris</name>
    <name type="common">Maidenhair fern</name>
    <dbReference type="NCBI Taxonomy" id="13818"/>
    <lineage>
        <taxon>Eukaryota</taxon>
        <taxon>Viridiplantae</taxon>
        <taxon>Streptophyta</taxon>
        <taxon>Embryophyta</taxon>
        <taxon>Tracheophyta</taxon>
        <taxon>Polypodiopsida</taxon>
        <taxon>Polypodiidae</taxon>
        <taxon>Polypodiales</taxon>
        <taxon>Pteridineae</taxon>
        <taxon>Pteridaceae</taxon>
        <taxon>Vittarioideae</taxon>
        <taxon>Adiantum</taxon>
    </lineage>
</organism>
<evidence type="ECO:0000256" key="1">
    <source>
        <dbReference type="SAM" id="MobiDB-lite"/>
    </source>
</evidence>